<feature type="compositionally biased region" description="Polar residues" evidence="1">
    <location>
        <begin position="33"/>
        <end position="57"/>
    </location>
</feature>
<feature type="compositionally biased region" description="Polar residues" evidence="1">
    <location>
        <begin position="1546"/>
        <end position="1560"/>
    </location>
</feature>
<feature type="compositionally biased region" description="Polar residues" evidence="1">
    <location>
        <begin position="158"/>
        <end position="171"/>
    </location>
</feature>
<feature type="compositionally biased region" description="Polar residues" evidence="1">
    <location>
        <begin position="917"/>
        <end position="926"/>
    </location>
</feature>
<dbReference type="Proteomes" id="UP000693970">
    <property type="component" value="Unassembled WGS sequence"/>
</dbReference>
<feature type="region of interest" description="Disordered" evidence="1">
    <location>
        <begin position="1"/>
        <end position="191"/>
    </location>
</feature>
<feature type="compositionally biased region" description="Acidic residues" evidence="1">
    <location>
        <begin position="1061"/>
        <end position="1071"/>
    </location>
</feature>
<feature type="compositionally biased region" description="Basic and acidic residues" evidence="1">
    <location>
        <begin position="1396"/>
        <end position="1438"/>
    </location>
</feature>
<feature type="region of interest" description="Disordered" evidence="1">
    <location>
        <begin position="1149"/>
        <end position="1182"/>
    </location>
</feature>
<reference evidence="2" key="1">
    <citation type="journal article" date="2021" name="Sci. Rep.">
        <title>Diploid genomic architecture of Nitzschia inconspicua, an elite biomass production diatom.</title>
        <authorList>
            <person name="Oliver A."/>
            <person name="Podell S."/>
            <person name="Pinowska A."/>
            <person name="Traller J.C."/>
            <person name="Smith S.R."/>
            <person name="McClure R."/>
            <person name="Beliaev A."/>
            <person name="Bohutskyi P."/>
            <person name="Hill E.A."/>
            <person name="Rabines A."/>
            <person name="Zheng H."/>
            <person name="Allen L.Z."/>
            <person name="Kuo A."/>
            <person name="Grigoriev I.V."/>
            <person name="Allen A.E."/>
            <person name="Hazlebeck D."/>
            <person name="Allen E.E."/>
        </authorList>
    </citation>
    <scope>NUCLEOTIDE SEQUENCE</scope>
    <source>
        <strain evidence="2">Hildebrandi</strain>
    </source>
</reference>
<feature type="compositionally biased region" description="Basic and acidic residues" evidence="1">
    <location>
        <begin position="506"/>
        <end position="520"/>
    </location>
</feature>
<organism evidence="2 3">
    <name type="scientific">Nitzschia inconspicua</name>
    <dbReference type="NCBI Taxonomy" id="303405"/>
    <lineage>
        <taxon>Eukaryota</taxon>
        <taxon>Sar</taxon>
        <taxon>Stramenopiles</taxon>
        <taxon>Ochrophyta</taxon>
        <taxon>Bacillariophyta</taxon>
        <taxon>Bacillariophyceae</taxon>
        <taxon>Bacillariophycidae</taxon>
        <taxon>Bacillariales</taxon>
        <taxon>Bacillariaceae</taxon>
        <taxon>Nitzschia</taxon>
    </lineage>
</organism>
<feature type="compositionally biased region" description="Basic and acidic residues" evidence="1">
    <location>
        <begin position="907"/>
        <end position="916"/>
    </location>
</feature>
<protein>
    <submittedName>
        <fullName evidence="2">Uncharacterized protein</fullName>
    </submittedName>
</protein>
<feature type="compositionally biased region" description="Acidic residues" evidence="1">
    <location>
        <begin position="528"/>
        <end position="540"/>
    </location>
</feature>
<feature type="compositionally biased region" description="Basic and acidic residues" evidence="1">
    <location>
        <begin position="1364"/>
        <end position="1389"/>
    </location>
</feature>
<feature type="region of interest" description="Disordered" evidence="1">
    <location>
        <begin position="1624"/>
        <end position="1696"/>
    </location>
</feature>
<proteinExistence type="predicted"/>
<feature type="compositionally biased region" description="Polar residues" evidence="1">
    <location>
        <begin position="968"/>
        <end position="979"/>
    </location>
</feature>
<feature type="compositionally biased region" description="Polar residues" evidence="1">
    <location>
        <begin position="986"/>
        <end position="1000"/>
    </location>
</feature>
<accession>A0A9K3L0E0</accession>
<feature type="compositionally biased region" description="Basic and acidic residues" evidence="1">
    <location>
        <begin position="1448"/>
        <end position="1459"/>
    </location>
</feature>
<feature type="region of interest" description="Disordered" evidence="1">
    <location>
        <begin position="415"/>
        <end position="458"/>
    </location>
</feature>
<feature type="compositionally biased region" description="Basic and acidic residues" evidence="1">
    <location>
        <begin position="1024"/>
        <end position="1041"/>
    </location>
</feature>
<feature type="compositionally biased region" description="Polar residues" evidence="1">
    <location>
        <begin position="181"/>
        <end position="191"/>
    </location>
</feature>
<feature type="compositionally biased region" description="Basic and acidic residues" evidence="1">
    <location>
        <begin position="312"/>
        <end position="322"/>
    </location>
</feature>
<evidence type="ECO:0000313" key="3">
    <source>
        <dbReference type="Proteomes" id="UP000693970"/>
    </source>
</evidence>
<feature type="compositionally biased region" description="Polar residues" evidence="1">
    <location>
        <begin position="934"/>
        <end position="945"/>
    </location>
</feature>
<feature type="region of interest" description="Disordered" evidence="1">
    <location>
        <begin position="622"/>
        <end position="699"/>
    </location>
</feature>
<feature type="compositionally biased region" description="Basic and acidic residues" evidence="1">
    <location>
        <begin position="1336"/>
        <end position="1356"/>
    </location>
</feature>
<feature type="compositionally biased region" description="Acidic residues" evidence="1">
    <location>
        <begin position="1105"/>
        <end position="1116"/>
    </location>
</feature>
<feature type="compositionally biased region" description="Basic and acidic residues" evidence="1">
    <location>
        <begin position="1158"/>
        <end position="1168"/>
    </location>
</feature>
<sequence>MSARVQGMMAFLQDDDSSDSSEEEIAVGPSWMNKFSQSAQTRTSSGAPKPANTTITGSVAGPKASSSDKDGGEPAWMQKFGMNNQSYSSFNNSATSLSSSTHSFQTEETPEWMQKLKLRGSQHGGGSTHGSRQGSSTFPPTSSSSQQQPQSPGRTSSNQSVVTPSTPSWVKQYQKVGGTPSIPSVPSLNHTVTTPAWKKSALNNSISSITSPESAQQVSAPETPNWMRKFDLKKQVSGIPKAPGLHSNYDDDDDDDDRSVSSFASIQSSTSVRSNADPEWMGRFNRVKAGGSGGTQLPKVLDSTTDPGAEPEWMKRFKEIGMTEKIPSPKSRSTITKTGVPPRPPQNSTFAPYGNSSTSYRNGRYPHPGPPRGMVSAPSSPSSARLAVSEQTVGGIVSAPSSPVAAIGLPKVGSLYFSQPHGLTSNMQQRRQSLGSSSALNTSVLPPKLEDPAAVGPEKLDWMNKVKAVAKNPGEKPAWMQKLVEKIQGNDLPEEKKRSNKTPPWKQRERLKEEQAKQLRESLGLDLGVEEGKEDDDLEDVSWGSGDESSVEEEELPEWMKQFRKMDLKAATVVTAQGRAPQTVSLLRTGSARMTTRTGDIVDDSQVIKAITVRSHSSRSLKLSRHASFKNGKLKKEKSKRSVLSGEDASESSFAEQEVPIRPSGGFDNENLDQATTDAPLVKSSQHTSSTTADTKIDKNKESSALDYRSLHSTDLSVYSDQVEIDNSAPENVMTKWGETIKAKKPGNSTLMSWRMIQNQADKVKERIEKAKKGASADSEERIHIDEGKPEKTSLDESATALFFSGGDKKSSETSTSFAMDNSAANLFSFAGDNKSSKDSMEFNMDASAANIFGVGGGDGSGKKVTSESINMENSAALLFGLASAKEDNKDEKPELVNCWDGTSIKKPLDSGENEKSNTSQAQGSLSDFLDGSKSANPKNETSAVQEALDESSSSSSEEMEGKKAKPSLSSYEPRSFATTAAVVSPPTQKCETKTKSILNDSDSEDSDSDDNSVSKRKNTTQKDNQREKTIAKNDLEERPKVTVSKVGSVAPPQKKKSFLDDSDSEDDSSSDESTPKRPPTKGRLYAPNKTESTIPLISGKKEDSDSDNSDDDSNDESTKAPQVVPVKEEFVPQVVPVKEEFELQRLAETSSADFDSFGEHKGEDKSKVPASDAENGCDESFGFDFASEKANQPSESPLPTESFAMSDKATDLSSIDAAVNDKKFETKESSVKPDELTTDVSVVLSQEERPEDKLQEDEWQAALMGLAAEEEKKKEKEQWESALLKLEVGCQEEKKSNFSPKIESKPKNKANPAMKGEKKEIVLSSKKNAASPTKEASKKVETSIQRNEKKIESSSKKNVCKSPNKEEKKENPSSQQKKKDARENSLEKRGKKSKKDSSKILDSSRRDEGKVDRKRDSSKDPPKGSSKKESSSKDSSRPPKSPSLTSKTKDSGRGRTETMKSPSSTRSKSSNQRKRDKSKDRSSSKSRSSGKRDKSKEPSPSISKSSEKRPSKVGLPPLIPSKPIKGTTPANPKNMVGLSVKPKSSKNTTISKPKSSANLTIKPKSKISLIPSRPKSKANLIPSKPKSKKISPMDFDDDDSFVMNDFDDDFSALADFGDFAEDGSVIPLKAVRNPPSVKQGGKKPSSTSKADSKSKKKDSSKAGKSSRTSRSKSKDRKKSEKKSEKKSDKKKSKKK</sequence>
<feature type="region of interest" description="Disordered" evidence="1">
    <location>
        <begin position="232"/>
        <end position="391"/>
    </location>
</feature>
<feature type="compositionally biased region" description="Basic and acidic residues" evidence="1">
    <location>
        <begin position="1292"/>
        <end position="1307"/>
    </location>
</feature>
<feature type="compositionally biased region" description="Basic residues" evidence="1">
    <location>
        <begin position="622"/>
        <end position="641"/>
    </location>
</feature>
<feature type="compositionally biased region" description="Acidic residues" evidence="1">
    <location>
        <begin position="13"/>
        <end position="25"/>
    </location>
</feature>
<comment type="caution">
    <text evidence="2">The sequence shown here is derived from an EMBL/GenBank/DDBJ whole genome shotgun (WGS) entry which is preliminary data.</text>
</comment>
<feature type="compositionally biased region" description="Low complexity" evidence="1">
    <location>
        <begin position="86"/>
        <end position="104"/>
    </location>
</feature>
<evidence type="ECO:0000256" key="1">
    <source>
        <dbReference type="SAM" id="MobiDB-lite"/>
    </source>
</evidence>
<feature type="region of interest" description="Disordered" evidence="1">
    <location>
        <begin position="885"/>
        <end position="1136"/>
    </location>
</feature>
<dbReference type="EMBL" id="JAGRRH010000017">
    <property type="protein sequence ID" value="KAG7353240.1"/>
    <property type="molecule type" value="Genomic_DNA"/>
</dbReference>
<feature type="compositionally biased region" description="Basic and acidic residues" evidence="1">
    <location>
        <begin position="1651"/>
        <end position="1662"/>
    </location>
</feature>
<feature type="compositionally biased region" description="Low complexity" evidence="1">
    <location>
        <begin position="1461"/>
        <end position="1471"/>
    </location>
</feature>
<evidence type="ECO:0000313" key="2">
    <source>
        <dbReference type="EMBL" id="KAG7353240.1"/>
    </source>
</evidence>
<feature type="compositionally biased region" description="Basic and acidic residues" evidence="1">
    <location>
        <begin position="885"/>
        <end position="895"/>
    </location>
</feature>
<name>A0A9K3L0E0_9STRA</name>
<feature type="compositionally biased region" description="Polar residues" evidence="1">
    <location>
        <begin position="672"/>
        <end position="694"/>
    </location>
</feature>
<feature type="compositionally biased region" description="Basic and acidic residues" evidence="1">
    <location>
        <begin position="1678"/>
        <end position="1688"/>
    </location>
</feature>
<feature type="region of interest" description="Disordered" evidence="1">
    <location>
        <begin position="1291"/>
        <end position="1595"/>
    </location>
</feature>
<keyword evidence="3" id="KW-1185">Reference proteome</keyword>
<feature type="compositionally biased region" description="Acidic residues" evidence="1">
    <location>
        <begin position="1002"/>
        <end position="1011"/>
    </location>
</feature>
<feature type="compositionally biased region" description="Low complexity" evidence="1">
    <location>
        <begin position="129"/>
        <end position="157"/>
    </location>
</feature>
<feature type="compositionally biased region" description="Polar residues" evidence="1">
    <location>
        <begin position="421"/>
        <end position="444"/>
    </location>
</feature>
<gene>
    <name evidence="2" type="ORF">IV203_009289</name>
</gene>
<feature type="region of interest" description="Disordered" evidence="1">
    <location>
        <begin position="471"/>
        <end position="556"/>
    </location>
</feature>
<feature type="compositionally biased region" description="Polar residues" evidence="1">
    <location>
        <begin position="346"/>
        <end position="361"/>
    </location>
</feature>
<feature type="compositionally biased region" description="Polar residues" evidence="1">
    <location>
        <begin position="260"/>
        <end position="274"/>
    </location>
</feature>
<reference evidence="2" key="2">
    <citation type="submission" date="2021-04" db="EMBL/GenBank/DDBJ databases">
        <authorList>
            <person name="Podell S."/>
        </authorList>
    </citation>
    <scope>NUCLEOTIDE SEQUENCE</scope>
    <source>
        <strain evidence="2">Hildebrandi</strain>
    </source>
</reference>
<feature type="compositionally biased region" description="Basic residues" evidence="1">
    <location>
        <begin position="1668"/>
        <end position="1677"/>
    </location>
</feature>